<dbReference type="EMBL" id="KQ971363">
    <property type="protein sequence ID" value="EFA09029.1"/>
    <property type="molecule type" value="Genomic_DNA"/>
</dbReference>
<evidence type="ECO:0000256" key="2">
    <source>
        <dbReference type="ARBA" id="ARBA00004906"/>
    </source>
</evidence>
<dbReference type="GO" id="GO:0031624">
    <property type="term" value="F:ubiquitin conjugating enzyme binding"/>
    <property type="evidence" value="ECO:0000318"/>
    <property type="project" value="GO_Central"/>
</dbReference>
<dbReference type="AlphaFoldDB" id="D6WZ00"/>
<evidence type="ECO:0000256" key="5">
    <source>
        <dbReference type="ARBA" id="ARBA00022723"/>
    </source>
</evidence>
<dbReference type="PANTHER" id="PTHR45877:SF2">
    <property type="entry name" value="E3 UBIQUITIN-PROTEIN LIGASE SINA-RELATED"/>
    <property type="match status" value="1"/>
</dbReference>
<dbReference type="Gene3D" id="2.60.210.10">
    <property type="entry name" value="Apoptosis, Tumor Necrosis Factor Receptor Associated Protein 2, Chain A"/>
    <property type="match status" value="1"/>
</dbReference>
<keyword evidence="5 10" id="KW-0479">Metal-binding</keyword>
<dbReference type="InterPro" id="IPR001841">
    <property type="entry name" value="Znf_RING"/>
</dbReference>
<dbReference type="InterPro" id="IPR018121">
    <property type="entry name" value="7-in-absentia-prot_TRAF-dom"/>
</dbReference>
<reference evidence="13 14" key="2">
    <citation type="journal article" date="2010" name="Nucleic Acids Res.">
        <title>BeetleBase in 2010: revisions to provide comprehensive genomic information for Tribolium castaneum.</title>
        <authorList>
            <person name="Kim H.S."/>
            <person name="Murphy T."/>
            <person name="Xia J."/>
            <person name="Caragea D."/>
            <person name="Park Y."/>
            <person name="Beeman R.W."/>
            <person name="Lorenzen M.D."/>
            <person name="Butcher S."/>
            <person name="Manak J.R."/>
            <person name="Brown S.J."/>
        </authorList>
    </citation>
    <scope>GENOME REANNOTATION</scope>
    <source>
        <strain evidence="13 14">Georgia GA2</strain>
    </source>
</reference>
<evidence type="ECO:0000256" key="4">
    <source>
        <dbReference type="ARBA" id="ARBA00022679"/>
    </source>
</evidence>
<dbReference type="KEGG" id="tca:103314123"/>
<dbReference type="GO" id="GO:0061630">
    <property type="term" value="F:ubiquitin protein ligase activity"/>
    <property type="evidence" value="ECO:0000318"/>
    <property type="project" value="GO_Central"/>
</dbReference>
<dbReference type="GO" id="GO:0016567">
    <property type="term" value="P:protein ubiquitination"/>
    <property type="evidence" value="ECO:0007669"/>
    <property type="project" value="UniProtKB-UniPathway"/>
</dbReference>
<dbReference type="HOGENOM" id="CLU_028215_0_1_1"/>
<dbReference type="InterPro" id="IPR004162">
    <property type="entry name" value="SINA-like_animal"/>
</dbReference>
<evidence type="ECO:0000256" key="7">
    <source>
        <dbReference type="ARBA" id="ARBA00022786"/>
    </source>
</evidence>
<evidence type="ECO:0000313" key="13">
    <source>
        <dbReference type="EMBL" id="EFA09029.1"/>
    </source>
</evidence>
<reference evidence="13 14" key="1">
    <citation type="journal article" date="2008" name="Nature">
        <title>The genome of the model beetle and pest Tribolium castaneum.</title>
        <authorList>
            <consortium name="Tribolium Genome Sequencing Consortium"/>
            <person name="Richards S."/>
            <person name="Gibbs R.A."/>
            <person name="Weinstock G.M."/>
            <person name="Brown S.J."/>
            <person name="Denell R."/>
            <person name="Beeman R.W."/>
            <person name="Gibbs R."/>
            <person name="Beeman R.W."/>
            <person name="Brown S.J."/>
            <person name="Bucher G."/>
            <person name="Friedrich M."/>
            <person name="Grimmelikhuijzen C.J."/>
            <person name="Klingler M."/>
            <person name="Lorenzen M."/>
            <person name="Richards S."/>
            <person name="Roth S."/>
            <person name="Schroder R."/>
            <person name="Tautz D."/>
            <person name="Zdobnov E.M."/>
            <person name="Muzny D."/>
            <person name="Gibbs R.A."/>
            <person name="Weinstock G.M."/>
            <person name="Attaway T."/>
            <person name="Bell S."/>
            <person name="Buhay C.J."/>
            <person name="Chandrabose M.N."/>
            <person name="Chavez D."/>
            <person name="Clerk-Blankenburg K.P."/>
            <person name="Cree A."/>
            <person name="Dao M."/>
            <person name="Davis C."/>
            <person name="Chacko J."/>
            <person name="Dinh H."/>
            <person name="Dugan-Rocha S."/>
            <person name="Fowler G."/>
            <person name="Garner T.T."/>
            <person name="Garnes J."/>
            <person name="Gnirke A."/>
            <person name="Hawes A."/>
            <person name="Hernandez J."/>
            <person name="Hines S."/>
            <person name="Holder M."/>
            <person name="Hume J."/>
            <person name="Jhangiani S.N."/>
            <person name="Joshi V."/>
            <person name="Khan Z.M."/>
            <person name="Jackson L."/>
            <person name="Kovar C."/>
            <person name="Kowis A."/>
            <person name="Lee S."/>
            <person name="Lewis L.R."/>
            <person name="Margolis J."/>
            <person name="Morgan M."/>
            <person name="Nazareth L.V."/>
            <person name="Nguyen N."/>
            <person name="Okwuonu G."/>
            <person name="Parker D."/>
            <person name="Richards S."/>
            <person name="Ruiz S.J."/>
            <person name="Santibanez J."/>
            <person name="Savard J."/>
            <person name="Scherer S.E."/>
            <person name="Schneider B."/>
            <person name="Sodergren E."/>
            <person name="Tautz D."/>
            <person name="Vattahil S."/>
            <person name="Villasana D."/>
            <person name="White C.S."/>
            <person name="Wright R."/>
            <person name="Park Y."/>
            <person name="Beeman R.W."/>
            <person name="Lord J."/>
            <person name="Oppert B."/>
            <person name="Lorenzen M."/>
            <person name="Brown S."/>
            <person name="Wang L."/>
            <person name="Savard J."/>
            <person name="Tautz D."/>
            <person name="Richards S."/>
            <person name="Weinstock G."/>
            <person name="Gibbs R.A."/>
            <person name="Liu Y."/>
            <person name="Worley K."/>
            <person name="Weinstock G."/>
            <person name="Elsik C.G."/>
            <person name="Reese J.T."/>
            <person name="Elhaik E."/>
            <person name="Landan G."/>
            <person name="Graur D."/>
            <person name="Arensburger P."/>
            <person name="Atkinson P."/>
            <person name="Beeman R.W."/>
            <person name="Beidler J."/>
            <person name="Brown S.J."/>
            <person name="Demuth J.P."/>
            <person name="Drury D.W."/>
            <person name="Du Y.Z."/>
            <person name="Fujiwara H."/>
            <person name="Lorenzen M."/>
            <person name="Maselli V."/>
            <person name="Osanai M."/>
            <person name="Park Y."/>
            <person name="Robertson H.M."/>
            <person name="Tu Z."/>
            <person name="Wang J.J."/>
            <person name="Wang S."/>
            <person name="Richards S."/>
            <person name="Song H."/>
            <person name="Zhang L."/>
            <person name="Sodergren E."/>
            <person name="Werner D."/>
            <person name="Stanke M."/>
            <person name="Morgenstern B."/>
            <person name="Solovyev V."/>
            <person name="Kosarev P."/>
            <person name="Brown G."/>
            <person name="Chen H.C."/>
            <person name="Ermolaeva O."/>
            <person name="Hlavina W."/>
            <person name="Kapustin Y."/>
            <person name="Kiryutin B."/>
            <person name="Kitts P."/>
            <person name="Maglott D."/>
            <person name="Pruitt K."/>
            <person name="Sapojnikov V."/>
            <person name="Souvorov A."/>
            <person name="Mackey A.J."/>
            <person name="Waterhouse R.M."/>
            <person name="Wyder S."/>
            <person name="Zdobnov E.M."/>
            <person name="Zdobnov E.M."/>
            <person name="Wyder S."/>
            <person name="Kriventseva E.V."/>
            <person name="Kadowaki T."/>
            <person name="Bork P."/>
            <person name="Aranda M."/>
            <person name="Bao R."/>
            <person name="Beermann A."/>
            <person name="Berns N."/>
            <person name="Bolognesi R."/>
            <person name="Bonneton F."/>
            <person name="Bopp D."/>
            <person name="Brown S.J."/>
            <person name="Bucher G."/>
            <person name="Butts T."/>
            <person name="Chaumot A."/>
            <person name="Denell R.E."/>
            <person name="Ferrier D.E."/>
            <person name="Friedrich M."/>
            <person name="Gordon C.M."/>
            <person name="Jindra M."/>
            <person name="Klingler M."/>
            <person name="Lan Q."/>
            <person name="Lattorff H.M."/>
            <person name="Laudet V."/>
            <person name="von Levetsow C."/>
            <person name="Liu Z."/>
            <person name="Lutz R."/>
            <person name="Lynch J.A."/>
            <person name="da Fonseca R.N."/>
            <person name="Posnien N."/>
            <person name="Reuter R."/>
            <person name="Roth S."/>
            <person name="Savard J."/>
            <person name="Schinko J.B."/>
            <person name="Schmitt C."/>
            <person name="Schoppmeier M."/>
            <person name="Schroder R."/>
            <person name="Shippy T.D."/>
            <person name="Simonnet F."/>
            <person name="Marques-Souza H."/>
            <person name="Tautz D."/>
            <person name="Tomoyasu Y."/>
            <person name="Trauner J."/>
            <person name="Van der Zee M."/>
            <person name="Vervoort M."/>
            <person name="Wittkopp N."/>
            <person name="Wimmer E.A."/>
            <person name="Yang X."/>
            <person name="Jones A.K."/>
            <person name="Sattelle D.B."/>
            <person name="Ebert P.R."/>
            <person name="Nelson D."/>
            <person name="Scott J.G."/>
            <person name="Beeman R.W."/>
            <person name="Muthukrishnan S."/>
            <person name="Kramer K.J."/>
            <person name="Arakane Y."/>
            <person name="Beeman R.W."/>
            <person name="Zhu Q."/>
            <person name="Hogenkamp D."/>
            <person name="Dixit R."/>
            <person name="Oppert B."/>
            <person name="Jiang H."/>
            <person name="Zou Z."/>
            <person name="Marshall J."/>
            <person name="Elpidina E."/>
            <person name="Vinokurov K."/>
            <person name="Oppert C."/>
            <person name="Zou Z."/>
            <person name="Evans J."/>
            <person name="Lu Z."/>
            <person name="Zhao P."/>
            <person name="Sumathipala N."/>
            <person name="Altincicek B."/>
            <person name="Vilcinskas A."/>
            <person name="Williams M."/>
            <person name="Hultmark D."/>
            <person name="Hetru C."/>
            <person name="Jiang H."/>
            <person name="Grimmelikhuijzen C.J."/>
            <person name="Hauser F."/>
            <person name="Cazzamali G."/>
            <person name="Williamson M."/>
            <person name="Park Y."/>
            <person name="Li B."/>
            <person name="Tanaka Y."/>
            <person name="Predel R."/>
            <person name="Neupert S."/>
            <person name="Schachtner J."/>
            <person name="Verleyen P."/>
            <person name="Raible F."/>
            <person name="Bork P."/>
            <person name="Friedrich M."/>
            <person name="Walden K.K."/>
            <person name="Robertson H.M."/>
            <person name="Angeli S."/>
            <person name="Foret S."/>
            <person name="Bucher G."/>
            <person name="Schuetz S."/>
            <person name="Maleszka R."/>
            <person name="Wimmer E.A."/>
            <person name="Beeman R.W."/>
            <person name="Lorenzen M."/>
            <person name="Tomoyasu Y."/>
            <person name="Miller S.C."/>
            <person name="Grossmann D."/>
            <person name="Bucher G."/>
        </authorList>
    </citation>
    <scope>NUCLEOTIDE SEQUENCE [LARGE SCALE GENOMIC DNA]</scope>
    <source>
        <strain evidence="13 14">Georgia GA2</strain>
    </source>
</reference>
<dbReference type="InterPro" id="IPR049548">
    <property type="entry name" value="Sina-like_RING"/>
</dbReference>
<dbReference type="OrthoDB" id="4788989at2759"/>
<dbReference type="PhylomeDB" id="D6WZ00"/>
<dbReference type="UniPathway" id="UPA00143"/>
<dbReference type="GO" id="GO:0005737">
    <property type="term" value="C:cytoplasm"/>
    <property type="evidence" value="ECO:0000318"/>
    <property type="project" value="GO_Central"/>
</dbReference>
<feature type="domain" description="RING-type" evidence="11">
    <location>
        <begin position="11"/>
        <end position="48"/>
    </location>
</feature>
<comment type="domain">
    <text evidence="10">The SBD domain (substrate-binding domain) mediates the interaction with substrate proteins. It is related to the TRAF family.</text>
</comment>
<evidence type="ECO:0000256" key="1">
    <source>
        <dbReference type="ARBA" id="ARBA00000900"/>
    </source>
</evidence>
<dbReference type="SMART" id="SM00184">
    <property type="entry name" value="RING"/>
    <property type="match status" value="1"/>
</dbReference>
<proteinExistence type="inferred from homology"/>
<dbReference type="InParanoid" id="D6WZ00"/>
<keyword evidence="8 10" id="KW-0862">Zinc</keyword>
<gene>
    <name evidence="13" type="primary">AUGUSTUS-3.0.2_06740</name>
    <name evidence="13" type="ORF">TcasGA2_TC006740</name>
</gene>
<dbReference type="InterPro" id="IPR013083">
    <property type="entry name" value="Znf_RING/FYVE/PHD"/>
</dbReference>
<dbReference type="PROSITE" id="PS51081">
    <property type="entry name" value="ZF_SIAH"/>
    <property type="match status" value="1"/>
</dbReference>
<comment type="domain">
    <text evidence="10">The RING-type zinc finger domain is essential for ubiquitin ligase activity.</text>
</comment>
<keyword evidence="7 10" id="KW-0833">Ubl conjugation pathway</keyword>
<comment type="pathway">
    <text evidence="2 10">Protein modification; protein ubiquitination.</text>
</comment>
<name>D6WZ00_TRICA</name>
<dbReference type="PROSITE" id="PS50089">
    <property type="entry name" value="ZF_RING_2"/>
    <property type="match status" value="1"/>
</dbReference>
<dbReference type="Pfam" id="PF03145">
    <property type="entry name" value="Sina_TRAF"/>
    <property type="match status" value="1"/>
</dbReference>
<dbReference type="FunFam" id="3.30.40.10:FF:000041">
    <property type="entry name" value="E3 ubiquitin-protein ligase SINAT3"/>
    <property type="match status" value="1"/>
</dbReference>
<dbReference type="EC" id="2.3.2.27" evidence="10"/>
<dbReference type="Pfam" id="PF21361">
    <property type="entry name" value="Sina_ZnF"/>
    <property type="match status" value="1"/>
</dbReference>
<dbReference type="Gene3D" id="3.30.40.10">
    <property type="entry name" value="Zinc/RING finger domain, C3HC4 (zinc finger)"/>
    <property type="match status" value="2"/>
</dbReference>
<keyword evidence="6 9" id="KW-0863">Zinc-finger</keyword>
<evidence type="ECO:0000256" key="3">
    <source>
        <dbReference type="ARBA" id="ARBA00009119"/>
    </source>
</evidence>
<dbReference type="eggNOG" id="KOG3002">
    <property type="taxonomic scope" value="Eukaryota"/>
</dbReference>
<dbReference type="STRING" id="7070.D6WZ00"/>
<sequence>MASQLDRVIMCPICLDTMTKPIIQCQTGHSMCGDCVKDNLVKNCPQCRGPISTTRNYQLEQIIENMPRDLKCPCFFADKGCKYMLSPTEKADHEVECKNRKFLCEGRKFAKWKCEWFGNYGELEQHFKDVHRNSMEYKMQTEMDIRLDKDFRDVQIISFFNGAQYFWYKFVVDVALQRVFWVFQFIGPKKQAKNYYYEFEISNGPIRKFKVTEVCDNDVVKAEDLFRDEKCVSLSFNSVKSYLNDNGKLPIKFRIMAMRKHNEASK</sequence>
<keyword evidence="4" id="KW-0808">Transferase</keyword>
<evidence type="ECO:0000259" key="12">
    <source>
        <dbReference type="PROSITE" id="PS51081"/>
    </source>
</evidence>
<feature type="domain" description="SIAH-type" evidence="12">
    <location>
        <begin position="69"/>
        <end position="132"/>
    </location>
</feature>
<comment type="catalytic activity">
    <reaction evidence="1 10">
        <text>S-ubiquitinyl-[E2 ubiquitin-conjugating enzyme]-L-cysteine + [acceptor protein]-L-lysine = [E2 ubiquitin-conjugating enzyme]-L-cysteine + N(6)-ubiquitinyl-[acceptor protein]-L-lysine.</text>
        <dbReference type="EC" id="2.3.2.27"/>
    </reaction>
</comment>
<dbReference type="InterPro" id="IPR013010">
    <property type="entry name" value="Znf_SIAH"/>
</dbReference>
<organism evidence="13 14">
    <name type="scientific">Tribolium castaneum</name>
    <name type="common">Red flour beetle</name>
    <dbReference type="NCBI Taxonomy" id="7070"/>
    <lineage>
        <taxon>Eukaryota</taxon>
        <taxon>Metazoa</taxon>
        <taxon>Ecdysozoa</taxon>
        <taxon>Arthropoda</taxon>
        <taxon>Hexapoda</taxon>
        <taxon>Insecta</taxon>
        <taxon>Pterygota</taxon>
        <taxon>Neoptera</taxon>
        <taxon>Endopterygota</taxon>
        <taxon>Coleoptera</taxon>
        <taxon>Polyphaga</taxon>
        <taxon>Cucujiformia</taxon>
        <taxon>Tenebrionidae</taxon>
        <taxon>Tenebrionidae incertae sedis</taxon>
        <taxon>Tribolium</taxon>
    </lineage>
</organism>
<dbReference type="SUPFAM" id="SSF49599">
    <property type="entry name" value="TRAF domain-like"/>
    <property type="match status" value="1"/>
</dbReference>
<dbReference type="Proteomes" id="UP000007266">
    <property type="component" value="Linkage group 8"/>
</dbReference>
<dbReference type="SUPFAM" id="SSF57850">
    <property type="entry name" value="RING/U-box"/>
    <property type="match status" value="1"/>
</dbReference>
<evidence type="ECO:0000256" key="10">
    <source>
        <dbReference type="RuleBase" id="RU201113"/>
    </source>
</evidence>
<dbReference type="InterPro" id="IPR008974">
    <property type="entry name" value="TRAF-like"/>
</dbReference>
<dbReference type="FunFam" id="2.60.210.10:FF:000055">
    <property type="match status" value="1"/>
</dbReference>
<dbReference type="Pfam" id="PF21362">
    <property type="entry name" value="Sina_RING"/>
    <property type="match status" value="1"/>
</dbReference>
<evidence type="ECO:0000256" key="6">
    <source>
        <dbReference type="ARBA" id="ARBA00022771"/>
    </source>
</evidence>
<evidence type="ECO:0000259" key="11">
    <source>
        <dbReference type="PROSITE" id="PS50089"/>
    </source>
</evidence>
<dbReference type="GO" id="GO:0008270">
    <property type="term" value="F:zinc ion binding"/>
    <property type="evidence" value="ECO:0007669"/>
    <property type="project" value="UniProtKB-KW"/>
</dbReference>
<dbReference type="OMA" id="CRQAMTQ"/>
<protein>
    <recommendedName>
        <fullName evidence="10">E3 ubiquitin-protein ligase</fullName>
        <ecNumber evidence="10">2.3.2.27</ecNumber>
    </recommendedName>
</protein>
<accession>D6WZ00</accession>
<comment type="function">
    <text evidence="10">E3 ubiquitin-protein ligase that mediates ubiquitination and subsequent proteasomal degradation of target proteins. E3 ubiquitin ligases accept ubiquitin from an E2 ubiquitin-conjugating enzyme in the form of a thioester and then directly transfers the ubiquitin to targeted substrates.</text>
</comment>
<evidence type="ECO:0000256" key="8">
    <source>
        <dbReference type="ARBA" id="ARBA00022833"/>
    </source>
</evidence>
<comment type="similarity">
    <text evidence="3 10">Belongs to the SINA (Seven in absentia) family.</text>
</comment>
<keyword evidence="14" id="KW-1185">Reference proteome</keyword>
<dbReference type="PANTHER" id="PTHR45877">
    <property type="entry name" value="E3 UBIQUITIN-PROTEIN LIGASE SIAH2"/>
    <property type="match status" value="1"/>
</dbReference>
<evidence type="ECO:0000313" key="14">
    <source>
        <dbReference type="Proteomes" id="UP000007266"/>
    </source>
</evidence>
<dbReference type="GO" id="GO:0043161">
    <property type="term" value="P:proteasome-mediated ubiquitin-dependent protein catabolic process"/>
    <property type="evidence" value="ECO:0000318"/>
    <property type="project" value="GO_Central"/>
</dbReference>
<evidence type="ECO:0000256" key="9">
    <source>
        <dbReference type="PROSITE-ProRule" id="PRU00455"/>
    </source>
</evidence>